<dbReference type="EMBL" id="BSNL01000001">
    <property type="protein sequence ID" value="GLQ27500.1"/>
    <property type="molecule type" value="Genomic_DNA"/>
</dbReference>
<keyword evidence="3" id="KW-1185">Reference proteome</keyword>
<proteinExistence type="predicted"/>
<sequence length="143" mass="15532">MSFREIYANEVLEQRRTRAQRARFWGKVVSLVLMLTIAVTLRTEPQLRRALISAAMAGAMQVTGRSVPAATPDLPERFQDGFQAMSARTPAPAPAPANSTGIRDRIKVNRPGAALAPTPAQIDMQAVAQELQNNLSSHRLNGG</sequence>
<gene>
    <name evidence="2" type="ORF">GCM10007927_23030</name>
</gene>
<name>A0ABQ5VK85_9RHOB</name>
<evidence type="ECO:0000313" key="3">
    <source>
        <dbReference type="Proteomes" id="UP001161388"/>
    </source>
</evidence>
<protein>
    <submittedName>
        <fullName evidence="2">Uncharacterized protein</fullName>
    </submittedName>
</protein>
<reference evidence="2" key="1">
    <citation type="journal article" date="2014" name="Int. J. Syst. Evol. Microbiol.">
        <title>Complete genome of a new Firmicutes species belonging to the dominant human colonic microbiota ('Ruminococcus bicirculans') reveals two chromosomes and a selective capacity to utilize plant glucans.</title>
        <authorList>
            <consortium name="NISC Comparative Sequencing Program"/>
            <person name="Wegmann U."/>
            <person name="Louis P."/>
            <person name="Goesmann A."/>
            <person name="Henrissat B."/>
            <person name="Duncan S.H."/>
            <person name="Flint H.J."/>
        </authorList>
    </citation>
    <scope>NUCLEOTIDE SEQUENCE</scope>
    <source>
        <strain evidence="2">NBRC 109915</strain>
    </source>
</reference>
<keyword evidence="1" id="KW-0812">Transmembrane</keyword>
<dbReference type="Proteomes" id="UP001161388">
    <property type="component" value="Unassembled WGS sequence"/>
</dbReference>
<evidence type="ECO:0000313" key="2">
    <source>
        <dbReference type="EMBL" id="GLQ27500.1"/>
    </source>
</evidence>
<reference evidence="2" key="2">
    <citation type="submission" date="2023-01" db="EMBL/GenBank/DDBJ databases">
        <title>Draft genome sequence of Sulfitobacter pacificus strain NBRC 109915.</title>
        <authorList>
            <person name="Sun Q."/>
            <person name="Mori K."/>
        </authorList>
    </citation>
    <scope>NUCLEOTIDE SEQUENCE</scope>
    <source>
        <strain evidence="2">NBRC 109915</strain>
    </source>
</reference>
<dbReference type="RefSeq" id="WP_284373557.1">
    <property type="nucleotide sequence ID" value="NZ_BSNL01000001.1"/>
</dbReference>
<comment type="caution">
    <text evidence="2">The sequence shown here is derived from an EMBL/GenBank/DDBJ whole genome shotgun (WGS) entry which is preliminary data.</text>
</comment>
<accession>A0ABQ5VK85</accession>
<feature type="transmembrane region" description="Helical" evidence="1">
    <location>
        <begin position="24"/>
        <end position="41"/>
    </location>
</feature>
<evidence type="ECO:0000256" key="1">
    <source>
        <dbReference type="SAM" id="Phobius"/>
    </source>
</evidence>
<keyword evidence="1" id="KW-1133">Transmembrane helix</keyword>
<organism evidence="2 3">
    <name type="scientific">Sulfitobacter pacificus</name>
    <dbReference type="NCBI Taxonomy" id="1499314"/>
    <lineage>
        <taxon>Bacteria</taxon>
        <taxon>Pseudomonadati</taxon>
        <taxon>Pseudomonadota</taxon>
        <taxon>Alphaproteobacteria</taxon>
        <taxon>Rhodobacterales</taxon>
        <taxon>Roseobacteraceae</taxon>
        <taxon>Sulfitobacter</taxon>
    </lineage>
</organism>
<keyword evidence="1" id="KW-0472">Membrane</keyword>